<dbReference type="PANTHER" id="PTHR12197">
    <property type="entry name" value="HISTONE-LYSINE N-METHYLTRANSFERASE SMYD"/>
    <property type="match status" value="1"/>
</dbReference>
<comment type="caution">
    <text evidence="3">The sequence shown here is derived from an EMBL/GenBank/DDBJ whole genome shotgun (WGS) entry which is preliminary data.</text>
</comment>
<evidence type="ECO:0000313" key="3">
    <source>
        <dbReference type="EMBL" id="KKA25915.1"/>
    </source>
</evidence>
<dbReference type="EMBL" id="LASV01000006">
    <property type="protein sequence ID" value="KKA25915.1"/>
    <property type="molecule type" value="Genomic_DNA"/>
</dbReference>
<dbReference type="CDD" id="cd20071">
    <property type="entry name" value="SET_SMYD"/>
    <property type="match status" value="1"/>
</dbReference>
<dbReference type="RefSeq" id="XP_013332527.1">
    <property type="nucleotide sequence ID" value="XM_013477073.1"/>
</dbReference>
<proteinExistence type="predicted"/>
<dbReference type="SUPFAM" id="SSF82199">
    <property type="entry name" value="SET domain"/>
    <property type="match status" value="1"/>
</dbReference>
<reference evidence="3 4" key="1">
    <citation type="submission" date="2015-04" db="EMBL/GenBank/DDBJ databases">
        <authorList>
            <person name="Heijne W.H."/>
            <person name="Fedorova N.D."/>
            <person name="Nierman W.C."/>
            <person name="Vollebregt A.W."/>
            <person name="Zhao Z."/>
            <person name="Wu L."/>
            <person name="Kumar M."/>
            <person name="Stam H."/>
            <person name="van den Berg M.A."/>
            <person name="Pel H.J."/>
        </authorList>
    </citation>
    <scope>NUCLEOTIDE SEQUENCE [LARGE SCALE GENOMIC DNA]</scope>
    <source>
        <strain evidence="3 4">CBS 393.64</strain>
    </source>
</reference>
<organism evidence="3 4">
    <name type="scientific">Rasamsonia emersonii (strain ATCC 16479 / CBS 393.64 / IMI 116815)</name>
    <dbReference type="NCBI Taxonomy" id="1408163"/>
    <lineage>
        <taxon>Eukaryota</taxon>
        <taxon>Fungi</taxon>
        <taxon>Dikarya</taxon>
        <taxon>Ascomycota</taxon>
        <taxon>Pezizomycotina</taxon>
        <taxon>Eurotiomycetes</taxon>
        <taxon>Eurotiomycetidae</taxon>
        <taxon>Eurotiales</taxon>
        <taxon>Trichocomaceae</taxon>
        <taxon>Rasamsonia</taxon>
    </lineage>
</organism>
<evidence type="ECO:0000313" key="4">
    <source>
        <dbReference type="Proteomes" id="UP000053958"/>
    </source>
</evidence>
<dbReference type="PANTHER" id="PTHR12197:SF251">
    <property type="entry name" value="EG:BACR7C10.4 PROTEIN"/>
    <property type="match status" value="1"/>
</dbReference>
<keyword evidence="4" id="KW-1185">Reference proteome</keyword>
<sequence>MSLNPLPFVSTKTVARAAGDGMGNGLFALTDIEMGQELLSIQKPFVAVLDTPRLQDTCSGCFGTKQQQQQAPEEAVKLKSCTRCQVVSHDISQLLMCSQSCQSKDWKFAHSLECPIYSKLYPKILPNSVRAILRIVLRHSKQKYSSEEFETFLKLETHARELRDRDDEQWNRISLSAKAVREYSGVDMKEEIISPFFAKVTLTPVRNCDFNAVVGFEGDKLFVKPVRPIKKDEQIFISYIDATNPREIRRKELSDRYFFDCNCPKCRKGKDAREDAFLTPVVDIEAITSAEIRARELVRSATTDNNPFNAVNKLKSAINILSKTSVWPITRQPYVSARDELIVSLLSAQQFESAFAHATVRFLRVDPVVYPQEAHPLRLLHVWALAKLGIHISQGVEPDREGDSLVQKYQINLGLIIWSLLAWLIDKEGEACTSSTFQSMVRATYKEVYDEFRANNLDPTKMTAEANGEWAKMEKIADHVLQLEGDMADHTWQANPETLLLPRFLGFENFQILGGGFCFLAYLATLLSTILVDKLSATYLSSLRYFKQQGYISPQIPVCEATIVFSWDSSPTVVLLVNVPPMADVPPHTHSNSNGAGQSDVDGLLKRMSRNDPAFILLLVLAAHPDLNLNYSRMSELSHKLSNPELWITSADIDASISGLVELSQRLQEQLPRIVVHGVDDTNFPSPAEATEISGQYQNGHKETGMHMATTRNQSDPTVQSSSGSYECSDPPAGHFLQVTESKSVTAEAEAAATETIFGAKPVRRHGYNWEYRHASFDDDSSDENNHDETCSIVSFISSRVMFGGASDSARRSRTKDATPLALLYEQSSGYIDWFDSFDPGTSIASLHSISSINNNSNSRQDSNRQDSGVYLSDYDDDDIASIGGGVWMGLSLANVFQITTPEMEVETAVHYLTVFFVFSFPPFKDKSEIGQTGVGITKLQLDEAKAKDHTGQAKHSDEQKHSQLE</sequence>
<name>A0A0F4Z6F4_RASE3</name>
<dbReference type="STRING" id="1408163.A0A0F4Z6F4"/>
<dbReference type="Proteomes" id="UP000053958">
    <property type="component" value="Unassembled WGS sequence"/>
</dbReference>
<feature type="region of interest" description="Disordered" evidence="1">
    <location>
        <begin position="946"/>
        <end position="966"/>
    </location>
</feature>
<accession>A0A0F4Z6F4</accession>
<dbReference type="Gene3D" id="2.170.270.10">
    <property type="entry name" value="SET domain"/>
    <property type="match status" value="1"/>
</dbReference>
<dbReference type="Gene3D" id="6.10.140.2220">
    <property type="match status" value="1"/>
</dbReference>
<protein>
    <recommendedName>
        <fullName evidence="2">SET domain-containing protein</fullName>
    </recommendedName>
</protein>
<dbReference type="AlphaFoldDB" id="A0A0F4Z6F4"/>
<evidence type="ECO:0000256" key="1">
    <source>
        <dbReference type="SAM" id="MobiDB-lite"/>
    </source>
</evidence>
<dbReference type="InterPro" id="IPR001214">
    <property type="entry name" value="SET_dom"/>
</dbReference>
<dbReference type="GO" id="GO:0005634">
    <property type="term" value="C:nucleus"/>
    <property type="evidence" value="ECO:0007669"/>
    <property type="project" value="TreeGrafter"/>
</dbReference>
<gene>
    <name evidence="3" type="ORF">T310_0045</name>
</gene>
<dbReference type="OrthoDB" id="5945798at2759"/>
<dbReference type="PROSITE" id="PS50280">
    <property type="entry name" value="SET"/>
    <property type="match status" value="1"/>
</dbReference>
<feature type="domain" description="SET" evidence="2">
    <location>
        <begin position="4"/>
        <end position="240"/>
    </location>
</feature>
<dbReference type="InterPro" id="IPR050869">
    <property type="entry name" value="H3K4_H4K5_MeTrfase"/>
</dbReference>
<dbReference type="GeneID" id="25312109"/>
<evidence type="ECO:0000259" key="2">
    <source>
        <dbReference type="PROSITE" id="PS50280"/>
    </source>
</evidence>
<dbReference type="InterPro" id="IPR046341">
    <property type="entry name" value="SET_dom_sf"/>
</dbReference>